<dbReference type="InterPro" id="IPR001650">
    <property type="entry name" value="Helicase_C-like"/>
</dbReference>
<keyword evidence="15" id="KW-1185">Reference proteome</keyword>
<dbReference type="SMART" id="SM00490">
    <property type="entry name" value="HELICc"/>
    <property type="match status" value="1"/>
</dbReference>
<dbReference type="SUPFAM" id="SSF52540">
    <property type="entry name" value="P-loop containing nucleoside triphosphate hydrolases"/>
    <property type="match status" value="1"/>
</dbReference>
<dbReference type="PROSITE" id="PS51194">
    <property type="entry name" value="HELICASE_CTER"/>
    <property type="match status" value="1"/>
</dbReference>
<dbReference type="Proteomes" id="UP001642360">
    <property type="component" value="Unassembled WGS sequence"/>
</dbReference>
<dbReference type="InterPro" id="IPR044763">
    <property type="entry name" value="Ded1/Dbp1_DEADc"/>
</dbReference>
<keyword evidence="2" id="KW-0547">Nucleotide-binding</keyword>
<dbReference type="GO" id="GO:0016787">
    <property type="term" value="F:hydrolase activity"/>
    <property type="evidence" value="ECO:0007669"/>
    <property type="project" value="UniProtKB-KW"/>
</dbReference>
<evidence type="ECO:0000256" key="6">
    <source>
        <dbReference type="ARBA" id="ARBA00022884"/>
    </source>
</evidence>
<dbReference type="GO" id="GO:0003723">
    <property type="term" value="F:RNA binding"/>
    <property type="evidence" value="ECO:0007669"/>
    <property type="project" value="UniProtKB-KW"/>
</dbReference>
<comment type="caution">
    <text evidence="14">The sequence shown here is derived from an EMBL/GenBank/DDBJ whole genome shotgun (WGS) entry which is preliminary data.</text>
</comment>
<feature type="region of interest" description="Disordered" evidence="10">
    <location>
        <begin position="1"/>
        <end position="34"/>
    </location>
</feature>
<feature type="compositionally biased region" description="Basic residues" evidence="10">
    <location>
        <begin position="72"/>
        <end position="84"/>
    </location>
</feature>
<organism evidence="14 15">
    <name type="scientific">Ilex paraguariensis</name>
    <name type="common">yerba mate</name>
    <dbReference type="NCBI Taxonomy" id="185542"/>
    <lineage>
        <taxon>Eukaryota</taxon>
        <taxon>Viridiplantae</taxon>
        <taxon>Streptophyta</taxon>
        <taxon>Embryophyta</taxon>
        <taxon>Tracheophyta</taxon>
        <taxon>Spermatophyta</taxon>
        <taxon>Magnoliopsida</taxon>
        <taxon>eudicotyledons</taxon>
        <taxon>Gunneridae</taxon>
        <taxon>Pentapetalae</taxon>
        <taxon>asterids</taxon>
        <taxon>campanulids</taxon>
        <taxon>Aquifoliales</taxon>
        <taxon>Aquifoliaceae</taxon>
        <taxon>Ilex</taxon>
    </lineage>
</organism>
<dbReference type="InterPro" id="IPR014001">
    <property type="entry name" value="Helicase_ATP-bd"/>
</dbReference>
<dbReference type="GO" id="GO:0005524">
    <property type="term" value="F:ATP binding"/>
    <property type="evidence" value="ECO:0007669"/>
    <property type="project" value="UniProtKB-KW"/>
</dbReference>
<evidence type="ECO:0000313" key="15">
    <source>
        <dbReference type="Proteomes" id="UP001642360"/>
    </source>
</evidence>
<feature type="region of interest" description="Disordered" evidence="10">
    <location>
        <begin position="51"/>
        <end position="103"/>
    </location>
</feature>
<dbReference type="PROSITE" id="PS51195">
    <property type="entry name" value="Q_MOTIF"/>
    <property type="match status" value="1"/>
</dbReference>
<dbReference type="EC" id="3.6.4.13" evidence="1"/>
<evidence type="ECO:0000256" key="2">
    <source>
        <dbReference type="ARBA" id="ARBA00022741"/>
    </source>
</evidence>
<keyword evidence="4" id="KW-0347">Helicase</keyword>
<comment type="catalytic activity">
    <reaction evidence="8">
        <text>ATP + H2O = ADP + phosphate + H(+)</text>
        <dbReference type="Rhea" id="RHEA:13065"/>
        <dbReference type="ChEBI" id="CHEBI:15377"/>
        <dbReference type="ChEBI" id="CHEBI:15378"/>
        <dbReference type="ChEBI" id="CHEBI:30616"/>
        <dbReference type="ChEBI" id="CHEBI:43474"/>
        <dbReference type="ChEBI" id="CHEBI:456216"/>
        <dbReference type="EC" id="3.6.4.13"/>
    </reaction>
</comment>
<protein>
    <recommendedName>
        <fullName evidence="1">RNA helicase</fullName>
        <ecNumber evidence="1">3.6.4.13</ecNumber>
    </recommendedName>
</protein>
<feature type="domain" description="Helicase ATP-binding" evidence="11">
    <location>
        <begin position="178"/>
        <end position="364"/>
    </location>
</feature>
<dbReference type="FunFam" id="3.40.50.300:FF:000397">
    <property type="entry name" value="Probable ATP-dependent RNA helicase DDX4"/>
    <property type="match status" value="1"/>
</dbReference>
<dbReference type="AlphaFoldDB" id="A0ABC8RYM5"/>
<dbReference type="SMART" id="SM00487">
    <property type="entry name" value="DEXDc"/>
    <property type="match status" value="1"/>
</dbReference>
<dbReference type="PROSITE" id="PS51192">
    <property type="entry name" value="HELICASE_ATP_BIND_1"/>
    <property type="match status" value="1"/>
</dbReference>
<dbReference type="CDD" id="cd18787">
    <property type="entry name" value="SF2_C_DEAD"/>
    <property type="match status" value="1"/>
</dbReference>
<feature type="domain" description="DEAD-box RNA helicase Q" evidence="13">
    <location>
        <begin position="147"/>
        <end position="175"/>
    </location>
</feature>
<dbReference type="PANTHER" id="PTHR47958">
    <property type="entry name" value="ATP-DEPENDENT RNA HELICASE DBP3"/>
    <property type="match status" value="1"/>
</dbReference>
<proteinExistence type="inferred from homology"/>
<keyword evidence="3" id="KW-0378">Hydrolase</keyword>
<reference evidence="14 15" key="1">
    <citation type="submission" date="2024-02" db="EMBL/GenBank/DDBJ databases">
        <authorList>
            <person name="Vignale AGUSTIN F."/>
            <person name="Sosa J E."/>
            <person name="Modenutti C."/>
        </authorList>
    </citation>
    <scope>NUCLEOTIDE SEQUENCE [LARGE SCALE GENOMIC DNA]</scope>
</reference>
<dbReference type="GO" id="GO:0003724">
    <property type="term" value="F:RNA helicase activity"/>
    <property type="evidence" value="ECO:0007669"/>
    <property type="project" value="UniProtKB-EC"/>
</dbReference>
<dbReference type="Gene3D" id="3.40.50.300">
    <property type="entry name" value="P-loop containing nucleotide triphosphate hydrolases"/>
    <property type="match status" value="2"/>
</dbReference>
<evidence type="ECO:0000313" key="14">
    <source>
        <dbReference type="EMBL" id="CAK9147132.1"/>
    </source>
</evidence>
<dbReference type="Pfam" id="PF00271">
    <property type="entry name" value="Helicase_C"/>
    <property type="match status" value="1"/>
</dbReference>
<dbReference type="InterPro" id="IPR011545">
    <property type="entry name" value="DEAD/DEAH_box_helicase_dom"/>
</dbReference>
<dbReference type="CDD" id="cd17967">
    <property type="entry name" value="DEADc_DDX3_DDX4"/>
    <property type="match status" value="1"/>
</dbReference>
<feature type="short sequence motif" description="Q motif" evidence="9">
    <location>
        <begin position="147"/>
        <end position="175"/>
    </location>
</feature>
<evidence type="ECO:0000259" key="12">
    <source>
        <dbReference type="PROSITE" id="PS51194"/>
    </source>
</evidence>
<name>A0ABC8RYM5_9AQUA</name>
<evidence type="ECO:0000256" key="7">
    <source>
        <dbReference type="ARBA" id="ARBA00024358"/>
    </source>
</evidence>
<evidence type="ECO:0000256" key="4">
    <source>
        <dbReference type="ARBA" id="ARBA00022806"/>
    </source>
</evidence>
<sequence>MSWVDDEPQTESTQRRTTRSSLPTYVPPNLRNSVTGRNVFVKPFGFTTDSSDRFNRAVSSRGRGRGRDGGRGRGRGGGRGRGRGQGKFWVPSGEANYGSNTKENTDPFDIVEKFDELEVFEDTLINFDAYEDIPVETSGFDIPPPVSSFAEIDLGKALSDNIGRCRYVKPTPIQKYAIPIALAGRDLMACAQTGSGKTAAFCFPIISGILRDNTMTPVPKWGVKVACPRALILSPTRELSCQIHEEAKKFAYQTGVKVVVVYGGSSIDQQLRCLEQGVDILVATPGRLVDMIERARVSLQKVKYLALDEADRMLDMGFERQIRKIVEQMEMPPPGARQTMLFSATFPTDIQKLASDFLSNYIFLTVGRVGSSTDLIDQRVEFVSDMDKRNYLKSLLNAQWANGTHGKALTLVFVETKKGADALEQWLYKNGFSSTAIHGDKIQMERERALRSFKTGVTPILVATDVAARGLDIPHVAHVINFDLPKNIDDYVHRIGRTGRAGKSGLATAFFSDKNIPLAKALFKLMQEANQEVPPWLTQFAEYYGSDDDGGRQGNRYGGNKFGSHDIRNDARVMSGNYCYSSQYGDSVAPANSYVANTYVAPYCADYAAPASSNFSAASSQSYGRVHDESDFTDGWD</sequence>
<accession>A0ABC8RYM5</accession>
<evidence type="ECO:0000259" key="13">
    <source>
        <dbReference type="PROSITE" id="PS51195"/>
    </source>
</evidence>
<dbReference type="InterPro" id="IPR014014">
    <property type="entry name" value="RNA_helicase_DEAD_Q_motif"/>
</dbReference>
<evidence type="ECO:0000259" key="11">
    <source>
        <dbReference type="PROSITE" id="PS51192"/>
    </source>
</evidence>
<evidence type="ECO:0000256" key="8">
    <source>
        <dbReference type="ARBA" id="ARBA00047984"/>
    </source>
</evidence>
<evidence type="ECO:0000256" key="5">
    <source>
        <dbReference type="ARBA" id="ARBA00022840"/>
    </source>
</evidence>
<evidence type="ECO:0000256" key="1">
    <source>
        <dbReference type="ARBA" id="ARBA00012552"/>
    </source>
</evidence>
<evidence type="ECO:0000256" key="10">
    <source>
        <dbReference type="SAM" id="MobiDB-lite"/>
    </source>
</evidence>
<dbReference type="InterPro" id="IPR027417">
    <property type="entry name" value="P-loop_NTPase"/>
</dbReference>
<evidence type="ECO:0000256" key="3">
    <source>
        <dbReference type="ARBA" id="ARBA00022801"/>
    </source>
</evidence>
<keyword evidence="6" id="KW-0694">RNA-binding</keyword>
<evidence type="ECO:0000256" key="9">
    <source>
        <dbReference type="PROSITE-ProRule" id="PRU00552"/>
    </source>
</evidence>
<keyword evidence="5" id="KW-0067">ATP-binding</keyword>
<dbReference type="Pfam" id="PF00270">
    <property type="entry name" value="DEAD"/>
    <property type="match status" value="1"/>
</dbReference>
<dbReference type="FunFam" id="3.40.50.300:FF:000008">
    <property type="entry name" value="ATP-dependent RNA helicase RhlB"/>
    <property type="match status" value="1"/>
</dbReference>
<comment type="similarity">
    <text evidence="7">Belongs to the DEAD box helicase family. DDX3/DED1 subfamily.</text>
</comment>
<feature type="domain" description="Helicase C-terminal" evidence="12">
    <location>
        <begin position="375"/>
        <end position="541"/>
    </location>
</feature>
<dbReference type="EMBL" id="CAUOFW020001647">
    <property type="protein sequence ID" value="CAK9147132.1"/>
    <property type="molecule type" value="Genomic_DNA"/>
</dbReference>
<gene>
    <name evidence="14" type="ORF">ILEXP_LOCUS15011</name>
</gene>